<feature type="chain" id="PRO_5032782253" evidence="1">
    <location>
        <begin position="32"/>
        <end position="456"/>
    </location>
</feature>
<dbReference type="EMBL" id="JAAIUW010000008">
    <property type="protein sequence ID" value="KAF7819548.1"/>
    <property type="molecule type" value="Genomic_DNA"/>
</dbReference>
<feature type="signal peptide" evidence="1">
    <location>
        <begin position="1"/>
        <end position="31"/>
    </location>
</feature>
<dbReference type="Proteomes" id="UP000634136">
    <property type="component" value="Unassembled WGS sequence"/>
</dbReference>
<dbReference type="OrthoDB" id="748084at2759"/>
<reference evidence="2" key="1">
    <citation type="submission" date="2020-09" db="EMBL/GenBank/DDBJ databases">
        <title>Genome-Enabled Discovery of Anthraquinone Biosynthesis in Senna tora.</title>
        <authorList>
            <person name="Kang S.-H."/>
            <person name="Pandey R.P."/>
            <person name="Lee C.-M."/>
            <person name="Sim J.-S."/>
            <person name="Jeong J.-T."/>
            <person name="Choi B.-S."/>
            <person name="Jung M."/>
            <person name="Ginzburg D."/>
            <person name="Zhao K."/>
            <person name="Won S.Y."/>
            <person name="Oh T.-J."/>
            <person name="Yu Y."/>
            <person name="Kim N.-H."/>
            <person name="Lee O.R."/>
            <person name="Lee T.-H."/>
            <person name="Bashyal P."/>
            <person name="Kim T.-S."/>
            <person name="Lee W.-H."/>
            <person name="Kawkins C."/>
            <person name="Kim C.-K."/>
            <person name="Kim J.S."/>
            <person name="Ahn B.O."/>
            <person name="Rhee S.Y."/>
            <person name="Sohng J.K."/>
        </authorList>
    </citation>
    <scope>NUCLEOTIDE SEQUENCE</scope>
    <source>
        <tissue evidence="2">Leaf</tissue>
    </source>
</reference>
<evidence type="ECO:0000256" key="1">
    <source>
        <dbReference type="SAM" id="SignalP"/>
    </source>
</evidence>
<evidence type="ECO:0000313" key="2">
    <source>
        <dbReference type="EMBL" id="KAF7819548.1"/>
    </source>
</evidence>
<accession>A0A834TCM3</accession>
<proteinExistence type="predicted"/>
<name>A0A834TCM3_9FABA</name>
<dbReference type="AlphaFoldDB" id="A0A834TCM3"/>
<comment type="caution">
    <text evidence="2">The sequence shown here is derived from an EMBL/GenBank/DDBJ whole genome shotgun (WGS) entry which is preliminary data.</text>
</comment>
<evidence type="ECO:0000313" key="3">
    <source>
        <dbReference type="Proteomes" id="UP000634136"/>
    </source>
</evidence>
<protein>
    <submittedName>
        <fullName evidence="2">Uncharacterized protein</fullName>
    </submittedName>
</protein>
<keyword evidence="1" id="KW-0732">Signal</keyword>
<organism evidence="2 3">
    <name type="scientific">Senna tora</name>
    <dbReference type="NCBI Taxonomy" id="362788"/>
    <lineage>
        <taxon>Eukaryota</taxon>
        <taxon>Viridiplantae</taxon>
        <taxon>Streptophyta</taxon>
        <taxon>Embryophyta</taxon>
        <taxon>Tracheophyta</taxon>
        <taxon>Spermatophyta</taxon>
        <taxon>Magnoliopsida</taxon>
        <taxon>eudicotyledons</taxon>
        <taxon>Gunneridae</taxon>
        <taxon>Pentapetalae</taxon>
        <taxon>rosids</taxon>
        <taxon>fabids</taxon>
        <taxon>Fabales</taxon>
        <taxon>Fabaceae</taxon>
        <taxon>Caesalpinioideae</taxon>
        <taxon>Cassia clade</taxon>
        <taxon>Senna</taxon>
    </lineage>
</organism>
<keyword evidence="3" id="KW-1185">Reference proteome</keyword>
<gene>
    <name evidence="2" type="ORF">G2W53_025003</name>
</gene>
<sequence length="456" mass="52086">MPKVSFIHFHIFKKPLILISILACARASACAGLSSTVAPPPAMRQQSSISIHKFHMQKVSLQEKVRIKEGGPGGRRYLDGISFAASDGYEVEKALMMKKKTGGRKWRLRLLTYSLCVYTSSHYPVFQRAHGKRFLSLGRGPLHCAWERRYEPNLVVRGEMIALRKHMAYTTKFLHPIRHYLTIISSHSSSSSHFKRFSRLWKIRFRENISEEPGTFTLRTCLHSSIRCKKFCCGSILGLSIAYGSVAAYAMDAQDALVDDPDEDSLDLTEEEKNRHQLWTFARKFWLPAFLFLTVLANLYDPIPLLLIKVTLFFLSTKPNPYSVYIFVDQLCQQSMRQEPSLRKVKSLYARKVEVRDYKLLCLANVEVRDQNFTLVGILGNWWSLPHILPQEAFSLLRDRFLEKIAREGNRAADAFASYAYNTSFHLAFVSNPPLEVVSVIDADRRGLGSVRAVVV</sequence>